<evidence type="ECO:0000313" key="6">
    <source>
        <dbReference type="Proteomes" id="UP000197783"/>
    </source>
</evidence>
<dbReference type="PROSITE" id="PS51900">
    <property type="entry name" value="CB"/>
    <property type="match status" value="1"/>
</dbReference>
<dbReference type="InterPro" id="IPR010998">
    <property type="entry name" value="Integrase_recombinase_N"/>
</dbReference>
<reference evidence="5 6" key="1">
    <citation type="submission" date="2017-03" db="EMBL/GenBank/DDBJ databases">
        <title>Genome sequence of Sphingomonas mucosissima DSM 17494.</title>
        <authorList>
            <person name="Poehlein A."/>
            <person name="Wuebbeler J.H."/>
            <person name="Steinbuechel A."/>
            <person name="Daniel R."/>
        </authorList>
    </citation>
    <scope>NUCLEOTIDE SEQUENCE [LARGE SCALE GENOMIC DNA]</scope>
    <source>
        <strain evidence="5 6">DSM 17494</strain>
    </source>
</reference>
<evidence type="ECO:0000259" key="4">
    <source>
        <dbReference type="PROSITE" id="PS51900"/>
    </source>
</evidence>
<keyword evidence="2 3" id="KW-0238">DNA-binding</keyword>
<feature type="domain" description="Core-binding (CB)" evidence="4">
    <location>
        <begin position="42"/>
        <end position="154"/>
    </location>
</feature>
<dbReference type="Gene3D" id="1.10.150.130">
    <property type="match status" value="1"/>
</dbReference>
<protein>
    <recommendedName>
        <fullName evidence="4">Core-binding (CB) domain-containing protein</fullName>
    </recommendedName>
</protein>
<comment type="caution">
    <text evidence="5">The sequence shown here is derived from an EMBL/GenBank/DDBJ whole genome shotgun (WGS) entry which is preliminary data.</text>
</comment>
<sequence length="187" mass="20194">MEIEHARAMAGLPVDATLIAPLNDDPAEHPVPVPIAPSPSERSPLTLAEAYRNYIDDPTRAWTANTREAYETSRRLAVAVIGKAVPVASISRTHCRDMLDVLRFLPANAGKLFPKLSPREAADHARLRGDIKIISAANANSLMSNMSSFLNWAVNEELLARKPARGLPPISASRRTVSAAVCPAISN</sequence>
<dbReference type="GO" id="GO:0003677">
    <property type="term" value="F:DNA binding"/>
    <property type="evidence" value="ECO:0007669"/>
    <property type="project" value="UniProtKB-UniRule"/>
</dbReference>
<evidence type="ECO:0000313" key="5">
    <source>
        <dbReference type="EMBL" id="OWK29800.1"/>
    </source>
</evidence>
<dbReference type="Proteomes" id="UP000197783">
    <property type="component" value="Unassembled WGS sequence"/>
</dbReference>
<gene>
    <name evidence="5" type="ORF">SPMU_22220</name>
</gene>
<dbReference type="InterPro" id="IPR011010">
    <property type="entry name" value="DNA_brk_join_enz"/>
</dbReference>
<name>A0A245ZJ81_9SPHN</name>
<evidence type="ECO:0000256" key="3">
    <source>
        <dbReference type="PROSITE-ProRule" id="PRU01248"/>
    </source>
</evidence>
<evidence type="ECO:0000256" key="1">
    <source>
        <dbReference type="ARBA" id="ARBA00022908"/>
    </source>
</evidence>
<evidence type="ECO:0000256" key="2">
    <source>
        <dbReference type="ARBA" id="ARBA00023125"/>
    </source>
</evidence>
<accession>A0A245ZJ81</accession>
<keyword evidence="1" id="KW-0229">DNA integration</keyword>
<keyword evidence="6" id="KW-1185">Reference proteome</keyword>
<proteinExistence type="predicted"/>
<dbReference type="InterPro" id="IPR044068">
    <property type="entry name" value="CB"/>
</dbReference>
<dbReference type="AlphaFoldDB" id="A0A245ZJ81"/>
<dbReference type="SUPFAM" id="SSF56349">
    <property type="entry name" value="DNA breaking-rejoining enzymes"/>
    <property type="match status" value="1"/>
</dbReference>
<dbReference type="EMBL" id="NBBJ01000003">
    <property type="protein sequence ID" value="OWK29800.1"/>
    <property type="molecule type" value="Genomic_DNA"/>
</dbReference>
<organism evidence="5 6">
    <name type="scientific">Sphingomonas mucosissima</name>
    <dbReference type="NCBI Taxonomy" id="370959"/>
    <lineage>
        <taxon>Bacteria</taxon>
        <taxon>Pseudomonadati</taxon>
        <taxon>Pseudomonadota</taxon>
        <taxon>Alphaproteobacteria</taxon>
        <taxon>Sphingomonadales</taxon>
        <taxon>Sphingomonadaceae</taxon>
        <taxon>Sphingomonas</taxon>
    </lineage>
</organism>
<dbReference type="GO" id="GO:0015074">
    <property type="term" value="P:DNA integration"/>
    <property type="evidence" value="ECO:0007669"/>
    <property type="project" value="UniProtKB-KW"/>
</dbReference>